<organism evidence="3 4">
    <name type="scientific">Chryseobacterium aquifrigidense</name>
    <dbReference type="NCBI Taxonomy" id="558021"/>
    <lineage>
        <taxon>Bacteria</taxon>
        <taxon>Pseudomonadati</taxon>
        <taxon>Bacteroidota</taxon>
        <taxon>Flavobacteriia</taxon>
        <taxon>Flavobacteriales</taxon>
        <taxon>Weeksellaceae</taxon>
        <taxon>Chryseobacterium group</taxon>
        <taxon>Chryseobacterium</taxon>
    </lineage>
</organism>
<dbReference type="InterPro" id="IPR018247">
    <property type="entry name" value="EF_Hand_1_Ca_BS"/>
</dbReference>
<gene>
    <name evidence="3" type="ORF">FB551_2450</name>
</gene>
<comment type="caution">
    <text evidence="3">The sequence shown here is derived from an EMBL/GenBank/DDBJ whole genome shotgun (WGS) entry which is preliminary data.</text>
</comment>
<reference evidence="3 4" key="1">
    <citation type="submission" date="2019-06" db="EMBL/GenBank/DDBJ databases">
        <title>Sorghum-associated microbial communities from plants grown in Nebraska, USA.</title>
        <authorList>
            <person name="Schachtman D."/>
        </authorList>
    </citation>
    <scope>NUCLEOTIDE SEQUENCE [LARGE SCALE GENOMIC DNA]</scope>
    <source>
        <strain evidence="3 4">110</strain>
    </source>
</reference>
<accession>A0A543EMC7</accession>
<dbReference type="InterPro" id="IPR032675">
    <property type="entry name" value="LRR_dom_sf"/>
</dbReference>
<keyword evidence="4" id="KW-1185">Reference proteome</keyword>
<keyword evidence="1" id="KW-0433">Leucine-rich repeat</keyword>
<proteinExistence type="predicted"/>
<sequence>MNKFLSLTIFCPLIIFSQKIQFKDKTFEKVILSRYDTNKNGIIDENEYASVTTINLQGIQIESYEDVYLFRARKLILGDFPIKNLIIKNHPTLAIIHCGNCDLTIFEVENIPHLYSIDINSNKLKSISVKDCPEVDYLNVSDNNISEINVDHLKKLETLHIGNNNLKKLDVQNLPKLKWLTVEGNHIRKLDISKNSDLVSVVTYGNELKKADIIKPKDFKGEIVNVDPDTRIQDSLPPPPARDKK</sequence>
<evidence type="ECO:0000313" key="4">
    <source>
        <dbReference type="Proteomes" id="UP000316437"/>
    </source>
</evidence>
<dbReference type="Pfam" id="PF13855">
    <property type="entry name" value="LRR_8"/>
    <property type="match status" value="1"/>
</dbReference>
<keyword evidence="2" id="KW-0677">Repeat</keyword>
<dbReference type="EMBL" id="VFPD01000001">
    <property type="protein sequence ID" value="TQM22730.1"/>
    <property type="molecule type" value="Genomic_DNA"/>
</dbReference>
<evidence type="ECO:0000256" key="1">
    <source>
        <dbReference type="ARBA" id="ARBA00022614"/>
    </source>
</evidence>
<dbReference type="PANTHER" id="PTHR47566">
    <property type="match status" value="1"/>
</dbReference>
<dbReference type="PROSITE" id="PS00018">
    <property type="entry name" value="EF_HAND_1"/>
    <property type="match status" value="1"/>
</dbReference>
<dbReference type="Proteomes" id="UP000316437">
    <property type="component" value="Unassembled WGS sequence"/>
</dbReference>
<dbReference type="InterPro" id="IPR052574">
    <property type="entry name" value="CDIRP"/>
</dbReference>
<dbReference type="PANTHER" id="PTHR47566:SF1">
    <property type="entry name" value="PROTEIN NUD1"/>
    <property type="match status" value="1"/>
</dbReference>
<name>A0A543EMC7_9FLAO</name>
<dbReference type="RefSeq" id="WP_142017670.1">
    <property type="nucleotide sequence ID" value="NZ_VFPD01000001.1"/>
</dbReference>
<evidence type="ECO:0000313" key="3">
    <source>
        <dbReference type="EMBL" id="TQM22730.1"/>
    </source>
</evidence>
<evidence type="ECO:0000256" key="2">
    <source>
        <dbReference type="ARBA" id="ARBA00022737"/>
    </source>
</evidence>
<dbReference type="AlphaFoldDB" id="A0A543EMC7"/>
<dbReference type="Gene3D" id="3.80.10.10">
    <property type="entry name" value="Ribonuclease Inhibitor"/>
    <property type="match status" value="1"/>
</dbReference>
<protein>
    <submittedName>
        <fullName evidence="3">Leucine rich repeat (LRR) protein</fullName>
    </submittedName>
</protein>
<dbReference type="InterPro" id="IPR001611">
    <property type="entry name" value="Leu-rich_rpt"/>
</dbReference>
<dbReference type="GO" id="GO:0035591">
    <property type="term" value="F:signaling adaptor activity"/>
    <property type="evidence" value="ECO:0007669"/>
    <property type="project" value="TreeGrafter"/>
</dbReference>
<dbReference type="SUPFAM" id="SSF52058">
    <property type="entry name" value="L domain-like"/>
    <property type="match status" value="1"/>
</dbReference>